<dbReference type="InterPro" id="IPR050696">
    <property type="entry name" value="FtsA/MreB"/>
</dbReference>
<dbReference type="STRING" id="1802485.A2V97_00325"/>
<dbReference type="PIRSF" id="PIRSF003101">
    <property type="entry name" value="FtsA"/>
    <property type="match status" value="1"/>
</dbReference>
<evidence type="ECO:0000256" key="1">
    <source>
        <dbReference type="ARBA" id="ARBA00022475"/>
    </source>
</evidence>
<evidence type="ECO:0000256" key="4">
    <source>
        <dbReference type="ARBA" id="ARBA00023306"/>
    </source>
</evidence>
<comment type="subcellular location">
    <subcellularLocation>
        <location evidence="5">Cell membrane</location>
        <topology evidence="5">Peripheral membrane protein</topology>
        <orientation evidence="5">Cytoplasmic side</orientation>
    </subcellularLocation>
    <text evidence="5">Localizes to the Z ring in an FtsZ-dependent manner. Targeted to the membrane through a conserved C-terminal amphipathic helix.</text>
</comment>
<evidence type="ECO:0000259" key="7">
    <source>
        <dbReference type="SMART" id="SM00842"/>
    </source>
</evidence>
<organism evidence="8 9">
    <name type="scientific">Candidatus Woesebacteria bacterium RBG_16_42_24</name>
    <dbReference type="NCBI Taxonomy" id="1802485"/>
    <lineage>
        <taxon>Bacteria</taxon>
        <taxon>Candidatus Woeseibacteriota</taxon>
    </lineage>
</organism>
<dbReference type="SUPFAM" id="SSF53067">
    <property type="entry name" value="Actin-like ATPase domain"/>
    <property type="match status" value="2"/>
</dbReference>
<dbReference type="AlphaFoldDB" id="A0A1F7XJF3"/>
<keyword evidence="1 5" id="KW-1003">Cell membrane</keyword>
<comment type="subunit">
    <text evidence="5">Self-interacts. Interacts with FtsZ.</text>
</comment>
<dbReference type="GO" id="GO:0043093">
    <property type="term" value="P:FtsZ-dependent cytokinesis"/>
    <property type="evidence" value="ECO:0007669"/>
    <property type="project" value="UniProtKB-UniRule"/>
</dbReference>
<dbReference type="Pfam" id="PF14450">
    <property type="entry name" value="FtsA"/>
    <property type="match status" value="1"/>
</dbReference>
<dbReference type="Gene3D" id="3.30.420.40">
    <property type="match status" value="1"/>
</dbReference>
<dbReference type="HAMAP" id="MF_02033">
    <property type="entry name" value="FtsA"/>
    <property type="match status" value="1"/>
</dbReference>
<proteinExistence type="inferred from homology"/>
<dbReference type="PANTHER" id="PTHR32432:SF4">
    <property type="entry name" value="CELL DIVISION PROTEIN FTSA"/>
    <property type="match status" value="1"/>
</dbReference>
<sequence>MAKNRIVAAVELGSSKVATLIAQVVTDPTTFEVSINIVGVAAVPSRGVKKGQIVDIEETVEVAIASIEAAERMAGYNLDSAYIAVSGAHMASQNSHGVVAVSDPDGEITQDDVDRVIEGASAVSLPSSREVIHVVPREFIVDGEAGVKDAIGMSGVRLEVDTHIITASFAAIKNLRKAAKEVGIETEGLVFSALASAEAILSSTEKELGCVVVDIGGGTTSVAAFIDGAITYSGVIPIGAKNVTNDLAIGLRVSLESAEKIKVFLSDSAKKDKKTKEEGDTLDLESLGVPEVKNVSKRTLVDGIIRPRLNEIFTMVRLELDKADVANRVPSGVVVTGGGAETVGIEDAARRMLSLPVRIGKPKGIGGLIDDVINPSFSTCVGLILYGANEPGKEGLTSIGKRIKLPTKGIAGKLVEAIKNLLP</sequence>
<keyword evidence="2 5" id="KW-0132">Cell division</keyword>
<evidence type="ECO:0000256" key="3">
    <source>
        <dbReference type="ARBA" id="ARBA00023136"/>
    </source>
</evidence>
<evidence type="ECO:0000256" key="2">
    <source>
        <dbReference type="ARBA" id="ARBA00022618"/>
    </source>
</evidence>
<comment type="caution">
    <text evidence="8">The sequence shown here is derived from an EMBL/GenBank/DDBJ whole genome shotgun (WGS) entry which is preliminary data.</text>
</comment>
<protein>
    <recommendedName>
        <fullName evidence="5 6">Cell division protein FtsA</fullName>
    </recommendedName>
</protein>
<dbReference type="GO" id="GO:0032153">
    <property type="term" value="C:cell division site"/>
    <property type="evidence" value="ECO:0007669"/>
    <property type="project" value="UniProtKB-UniRule"/>
</dbReference>
<dbReference type="Gene3D" id="3.30.1490.110">
    <property type="match status" value="1"/>
</dbReference>
<dbReference type="CDD" id="cd24048">
    <property type="entry name" value="ASKHA_NBD_FtsA"/>
    <property type="match status" value="1"/>
</dbReference>
<dbReference type="Pfam" id="PF02491">
    <property type="entry name" value="SHS2_FTSA"/>
    <property type="match status" value="1"/>
</dbReference>
<evidence type="ECO:0000313" key="8">
    <source>
        <dbReference type="EMBL" id="OGM15171.1"/>
    </source>
</evidence>
<dbReference type="InterPro" id="IPR003494">
    <property type="entry name" value="SHS2_FtsA"/>
</dbReference>
<dbReference type="SMART" id="SM00842">
    <property type="entry name" value="FtsA"/>
    <property type="match status" value="1"/>
</dbReference>
<dbReference type="InterPro" id="IPR020823">
    <property type="entry name" value="Cell_div_FtsA"/>
</dbReference>
<keyword evidence="4 5" id="KW-0131">Cell cycle</keyword>
<dbReference type="EMBL" id="MGFX01000007">
    <property type="protein sequence ID" value="OGM15171.1"/>
    <property type="molecule type" value="Genomic_DNA"/>
</dbReference>
<dbReference type="Proteomes" id="UP000177382">
    <property type="component" value="Unassembled WGS sequence"/>
</dbReference>
<comment type="similarity">
    <text evidence="5 6">Belongs to the FtsA/MreB family.</text>
</comment>
<dbReference type="NCBIfam" id="TIGR01174">
    <property type="entry name" value="ftsA"/>
    <property type="match status" value="1"/>
</dbReference>
<dbReference type="InterPro" id="IPR043129">
    <property type="entry name" value="ATPase_NBD"/>
</dbReference>
<evidence type="ECO:0000313" key="9">
    <source>
        <dbReference type="Proteomes" id="UP000177382"/>
    </source>
</evidence>
<keyword evidence="3 5" id="KW-0472">Membrane</keyword>
<gene>
    <name evidence="5" type="primary">ftsA</name>
    <name evidence="8" type="ORF">A2V97_00325</name>
</gene>
<feature type="domain" description="SHS2" evidence="7">
    <location>
        <begin position="7"/>
        <end position="200"/>
    </location>
</feature>
<name>A0A1F7XJF3_9BACT</name>
<reference evidence="8 9" key="1">
    <citation type="journal article" date="2016" name="Nat. Commun.">
        <title>Thousands of microbial genomes shed light on interconnected biogeochemical processes in an aquifer system.</title>
        <authorList>
            <person name="Anantharaman K."/>
            <person name="Brown C.T."/>
            <person name="Hug L.A."/>
            <person name="Sharon I."/>
            <person name="Castelle C.J."/>
            <person name="Probst A.J."/>
            <person name="Thomas B.C."/>
            <person name="Singh A."/>
            <person name="Wilkins M.J."/>
            <person name="Karaoz U."/>
            <person name="Brodie E.L."/>
            <person name="Williams K.H."/>
            <person name="Hubbard S.S."/>
            <person name="Banfield J.F."/>
        </authorList>
    </citation>
    <scope>NUCLEOTIDE SEQUENCE [LARGE SCALE GENOMIC DNA]</scope>
</reference>
<comment type="function">
    <text evidence="5 6">Cell division protein that is involved in the assembly of the Z ring. May serve as a membrane anchor for the Z ring.</text>
</comment>
<dbReference type="GO" id="GO:0009898">
    <property type="term" value="C:cytoplasmic side of plasma membrane"/>
    <property type="evidence" value="ECO:0007669"/>
    <property type="project" value="UniProtKB-UniRule"/>
</dbReference>
<evidence type="ECO:0000256" key="6">
    <source>
        <dbReference type="PIRNR" id="PIRNR003101"/>
    </source>
</evidence>
<evidence type="ECO:0000256" key="5">
    <source>
        <dbReference type="HAMAP-Rule" id="MF_02033"/>
    </source>
</evidence>
<dbReference type="PANTHER" id="PTHR32432">
    <property type="entry name" value="CELL DIVISION PROTEIN FTSA-RELATED"/>
    <property type="match status" value="1"/>
</dbReference>
<accession>A0A1F7XJF3</accession>